<dbReference type="EMBL" id="BMGJ01000002">
    <property type="protein sequence ID" value="GGD55450.1"/>
    <property type="molecule type" value="Genomic_DNA"/>
</dbReference>
<comment type="subcellular location">
    <subcellularLocation>
        <location evidence="1">Cell membrane</location>
        <topology evidence="1">Multi-pass membrane protein</topology>
    </subcellularLocation>
</comment>
<keyword evidence="6 8" id="KW-1133">Transmembrane helix</keyword>
<proteinExistence type="inferred from homology"/>
<evidence type="ECO:0000256" key="6">
    <source>
        <dbReference type="ARBA" id="ARBA00022989"/>
    </source>
</evidence>
<accession>A0ABQ1R464</accession>
<feature type="transmembrane region" description="Helical" evidence="8">
    <location>
        <begin position="368"/>
        <end position="388"/>
    </location>
</feature>
<name>A0ABQ1R464_9ALTE</name>
<dbReference type="PANTHER" id="PTHR30489:SF8">
    <property type="entry name" value="LIPOPROTEIN-RELEASING SYSTEM TRANSMEMBRANE PROTEIN LOLC"/>
    <property type="match status" value="1"/>
</dbReference>
<feature type="transmembrane region" description="Helical" evidence="8">
    <location>
        <begin position="22"/>
        <end position="48"/>
    </location>
</feature>
<dbReference type="RefSeq" id="WP_099036444.1">
    <property type="nucleotide sequence ID" value="NZ_BMGJ01000002.1"/>
</dbReference>
<evidence type="ECO:0000259" key="10">
    <source>
        <dbReference type="Pfam" id="PF12704"/>
    </source>
</evidence>
<protein>
    <submittedName>
        <fullName evidence="11">Transporter</fullName>
    </submittedName>
</protein>
<dbReference type="Pfam" id="PF12704">
    <property type="entry name" value="MacB_PCD"/>
    <property type="match status" value="1"/>
</dbReference>
<dbReference type="InterPro" id="IPR003838">
    <property type="entry name" value="ABC3_permease_C"/>
</dbReference>
<evidence type="ECO:0000256" key="3">
    <source>
        <dbReference type="ARBA" id="ARBA00022448"/>
    </source>
</evidence>
<reference evidence="12" key="1">
    <citation type="journal article" date="2019" name="Int. J. Syst. Evol. Microbiol.">
        <title>The Global Catalogue of Microorganisms (GCM) 10K type strain sequencing project: providing services to taxonomists for standard genome sequencing and annotation.</title>
        <authorList>
            <consortium name="The Broad Institute Genomics Platform"/>
            <consortium name="The Broad Institute Genome Sequencing Center for Infectious Disease"/>
            <person name="Wu L."/>
            <person name="Ma J."/>
        </authorList>
    </citation>
    <scope>NUCLEOTIDE SEQUENCE [LARGE SCALE GENOMIC DNA]</scope>
    <source>
        <strain evidence="12">CGMCC 1.12923</strain>
    </source>
</reference>
<dbReference type="PANTHER" id="PTHR30489">
    <property type="entry name" value="LIPOPROTEIN-RELEASING SYSTEM TRANSMEMBRANE PROTEIN LOLE"/>
    <property type="match status" value="1"/>
</dbReference>
<evidence type="ECO:0000313" key="11">
    <source>
        <dbReference type="EMBL" id="GGD55450.1"/>
    </source>
</evidence>
<feature type="domain" description="MacB-like periplasmic core" evidence="10">
    <location>
        <begin position="28"/>
        <end position="236"/>
    </location>
</feature>
<evidence type="ECO:0000256" key="7">
    <source>
        <dbReference type="ARBA" id="ARBA00023136"/>
    </source>
</evidence>
<comment type="similarity">
    <text evidence="2">Belongs to the ABC-4 integral membrane protein family. LolC/E subfamily.</text>
</comment>
<keyword evidence="7 8" id="KW-0472">Membrane</keyword>
<evidence type="ECO:0000256" key="2">
    <source>
        <dbReference type="ARBA" id="ARBA00005236"/>
    </source>
</evidence>
<evidence type="ECO:0000256" key="5">
    <source>
        <dbReference type="ARBA" id="ARBA00022692"/>
    </source>
</evidence>
<keyword evidence="4" id="KW-1003">Cell membrane</keyword>
<dbReference type="InterPro" id="IPR011925">
    <property type="entry name" value="LolCE_TM"/>
</dbReference>
<dbReference type="InterPro" id="IPR025857">
    <property type="entry name" value="MacB_PCD"/>
</dbReference>
<organism evidence="11 12">
    <name type="scientific">Lacimicrobium alkaliphilum</name>
    <dbReference type="NCBI Taxonomy" id="1526571"/>
    <lineage>
        <taxon>Bacteria</taxon>
        <taxon>Pseudomonadati</taxon>
        <taxon>Pseudomonadota</taxon>
        <taxon>Gammaproteobacteria</taxon>
        <taxon>Alteromonadales</taxon>
        <taxon>Alteromonadaceae</taxon>
        <taxon>Lacimicrobium</taxon>
    </lineage>
</organism>
<feature type="transmembrane region" description="Helical" evidence="8">
    <location>
        <begin position="269"/>
        <end position="291"/>
    </location>
</feature>
<evidence type="ECO:0000313" key="12">
    <source>
        <dbReference type="Proteomes" id="UP000614272"/>
    </source>
</evidence>
<evidence type="ECO:0000259" key="9">
    <source>
        <dbReference type="Pfam" id="PF02687"/>
    </source>
</evidence>
<comment type="caution">
    <text evidence="11">The sequence shown here is derived from an EMBL/GenBank/DDBJ whole genome shotgun (WGS) entry which is preliminary data.</text>
</comment>
<evidence type="ECO:0000256" key="8">
    <source>
        <dbReference type="SAM" id="Phobius"/>
    </source>
</evidence>
<evidence type="ECO:0000256" key="4">
    <source>
        <dbReference type="ARBA" id="ARBA00022475"/>
    </source>
</evidence>
<dbReference type="NCBIfam" id="TIGR02212">
    <property type="entry name" value="lolCE"/>
    <property type="match status" value="1"/>
</dbReference>
<keyword evidence="3" id="KW-0813">Transport</keyword>
<keyword evidence="12" id="KW-1185">Reference proteome</keyword>
<keyword evidence="5 8" id="KW-0812">Transmembrane</keyword>
<dbReference type="InterPro" id="IPR051447">
    <property type="entry name" value="Lipoprotein-release_system"/>
</dbReference>
<sequence>MYYPVSAFIGFRYARASKGNPFIAFINFFSVAGITLGLAALITISSVMNGFEADLKTRILGITPHFIVDSENKNDAQRAQLSEIRHVKAQSRVIESEGLLQSPAGLRGVMVQGIEPQTLPPGDIISNSMLAGDLTDLVAGEYGIVLGRPLAAALSLGLGDKVRLISADASVYTPFGRIPSQRQFRITGLFDVGSELDDKVVLMHLHDSARLLRTAVQNAASTRLYLDDPFAWQEVKKVLDKQGWDSQNWRQRQGPLFDAVKMEKNMMSLMLLLIIAVAAFNIVSSLVMVVTEKKADIAILRTQGMTGPGLMRIFMLNGLYNGIKGTLFGLILGILLTKQLNNILGLFGVQVMPGKGAGLPVDIQWSQISLTVMLSVMLCVLATLYPAIRAIRVQPADALRAE</sequence>
<dbReference type="Pfam" id="PF02687">
    <property type="entry name" value="FtsX"/>
    <property type="match status" value="1"/>
</dbReference>
<feature type="domain" description="ABC3 transporter permease C-terminal" evidence="9">
    <location>
        <begin position="269"/>
        <end position="395"/>
    </location>
</feature>
<gene>
    <name evidence="11" type="primary">lolC</name>
    <name evidence="11" type="ORF">GCM10011357_08850</name>
</gene>
<evidence type="ECO:0000256" key="1">
    <source>
        <dbReference type="ARBA" id="ARBA00004651"/>
    </source>
</evidence>
<dbReference type="Proteomes" id="UP000614272">
    <property type="component" value="Unassembled WGS sequence"/>
</dbReference>